<evidence type="ECO:0008006" key="4">
    <source>
        <dbReference type="Google" id="ProtNLM"/>
    </source>
</evidence>
<comment type="caution">
    <text evidence="2">The sequence shown here is derived from an EMBL/GenBank/DDBJ whole genome shotgun (WGS) entry which is preliminary data.</text>
</comment>
<keyword evidence="3" id="KW-1185">Reference proteome</keyword>
<sequence length="134" mass="14780">MRRFVIAFVLMAAGLLMPGMANAAPSTADQATVLGGCRLGHCGQVYNTGSATVWAIRDFDANGPKPGTEWRALGHGDRTDPGEDWDGFYVQCDSYGQTHSWWPPGWWTHDSFTLPGGWWMKIETNQIAEVTSRC</sequence>
<protein>
    <recommendedName>
        <fullName evidence="4">Peptidase inhibitor family I36</fullName>
    </recommendedName>
</protein>
<evidence type="ECO:0000256" key="1">
    <source>
        <dbReference type="SAM" id="SignalP"/>
    </source>
</evidence>
<dbReference type="AlphaFoldDB" id="A0A4R2JHK1"/>
<dbReference type="OrthoDB" id="3699039at2"/>
<feature type="signal peptide" evidence="1">
    <location>
        <begin position="1"/>
        <end position="23"/>
    </location>
</feature>
<evidence type="ECO:0000313" key="3">
    <source>
        <dbReference type="Proteomes" id="UP000295680"/>
    </source>
</evidence>
<reference evidence="2 3" key="1">
    <citation type="submission" date="2019-03" db="EMBL/GenBank/DDBJ databases">
        <title>Genomic Encyclopedia of Type Strains, Phase IV (KMG-IV): sequencing the most valuable type-strain genomes for metagenomic binning, comparative biology and taxonomic classification.</title>
        <authorList>
            <person name="Goeker M."/>
        </authorList>
    </citation>
    <scope>NUCLEOTIDE SEQUENCE [LARGE SCALE GENOMIC DNA]</scope>
    <source>
        <strain evidence="2 3">DSM 45934</strain>
    </source>
</reference>
<proteinExistence type="predicted"/>
<name>A0A4R2JHK1_9PSEU</name>
<accession>A0A4R2JHK1</accession>
<dbReference type="EMBL" id="SLWS01000007">
    <property type="protein sequence ID" value="TCO55869.1"/>
    <property type="molecule type" value="Genomic_DNA"/>
</dbReference>
<feature type="chain" id="PRO_5020511498" description="Peptidase inhibitor family I36" evidence="1">
    <location>
        <begin position="24"/>
        <end position="134"/>
    </location>
</feature>
<gene>
    <name evidence="2" type="ORF">EV192_107292</name>
</gene>
<evidence type="ECO:0000313" key="2">
    <source>
        <dbReference type="EMBL" id="TCO55869.1"/>
    </source>
</evidence>
<dbReference type="Proteomes" id="UP000295680">
    <property type="component" value="Unassembled WGS sequence"/>
</dbReference>
<dbReference type="RefSeq" id="WP_132122014.1">
    <property type="nucleotide sequence ID" value="NZ_SLWS01000007.1"/>
</dbReference>
<keyword evidence="1" id="KW-0732">Signal</keyword>
<organism evidence="2 3">
    <name type="scientific">Actinocrispum wychmicini</name>
    <dbReference type="NCBI Taxonomy" id="1213861"/>
    <lineage>
        <taxon>Bacteria</taxon>
        <taxon>Bacillati</taxon>
        <taxon>Actinomycetota</taxon>
        <taxon>Actinomycetes</taxon>
        <taxon>Pseudonocardiales</taxon>
        <taxon>Pseudonocardiaceae</taxon>
        <taxon>Actinocrispum</taxon>
    </lineage>
</organism>